<name>A0A0L0HRM7_SPIPD</name>
<feature type="region of interest" description="Disordered" evidence="5">
    <location>
        <begin position="186"/>
        <end position="209"/>
    </location>
</feature>
<dbReference type="AlphaFoldDB" id="A0A0L0HRM7"/>
<protein>
    <recommendedName>
        <fullName evidence="9">Zinc/iron permease</fullName>
    </recommendedName>
</protein>
<keyword evidence="8" id="KW-1185">Reference proteome</keyword>
<feature type="transmembrane region" description="Helical" evidence="6">
    <location>
        <begin position="395"/>
        <end position="418"/>
    </location>
</feature>
<keyword evidence="2 6" id="KW-0812">Transmembrane</keyword>
<evidence type="ECO:0000256" key="2">
    <source>
        <dbReference type="ARBA" id="ARBA00022692"/>
    </source>
</evidence>
<dbReference type="RefSeq" id="XP_016611761.1">
    <property type="nucleotide sequence ID" value="XM_016749509.1"/>
</dbReference>
<feature type="transmembrane region" description="Helical" evidence="6">
    <location>
        <begin position="490"/>
        <end position="509"/>
    </location>
</feature>
<dbReference type="InParanoid" id="A0A0L0HRM7"/>
<dbReference type="PANTHER" id="PTHR11040">
    <property type="entry name" value="ZINC/IRON TRANSPORTER"/>
    <property type="match status" value="1"/>
</dbReference>
<evidence type="ECO:0000256" key="4">
    <source>
        <dbReference type="ARBA" id="ARBA00023136"/>
    </source>
</evidence>
<evidence type="ECO:0000256" key="3">
    <source>
        <dbReference type="ARBA" id="ARBA00022989"/>
    </source>
</evidence>
<feature type="transmembrane region" description="Helical" evidence="6">
    <location>
        <begin position="447"/>
        <end position="469"/>
    </location>
</feature>
<dbReference type="Pfam" id="PF02535">
    <property type="entry name" value="Zip"/>
    <property type="match status" value="1"/>
</dbReference>
<feature type="region of interest" description="Disordered" evidence="5">
    <location>
        <begin position="250"/>
        <end position="307"/>
    </location>
</feature>
<gene>
    <name evidence="7" type="ORF">SPPG_01183</name>
</gene>
<evidence type="ECO:0000313" key="8">
    <source>
        <dbReference type="Proteomes" id="UP000053201"/>
    </source>
</evidence>
<dbReference type="Proteomes" id="UP000053201">
    <property type="component" value="Unassembled WGS sequence"/>
</dbReference>
<evidence type="ECO:0000256" key="1">
    <source>
        <dbReference type="ARBA" id="ARBA00004141"/>
    </source>
</evidence>
<dbReference type="PANTHER" id="PTHR11040:SF210">
    <property type="entry name" value="ZINC-REGULATED TRANSPORTER 3"/>
    <property type="match status" value="1"/>
</dbReference>
<feature type="transmembrane region" description="Helical" evidence="6">
    <location>
        <begin position="80"/>
        <end position="99"/>
    </location>
</feature>
<feature type="compositionally biased region" description="Polar residues" evidence="5">
    <location>
        <begin position="193"/>
        <end position="209"/>
    </location>
</feature>
<evidence type="ECO:0000256" key="6">
    <source>
        <dbReference type="SAM" id="Phobius"/>
    </source>
</evidence>
<dbReference type="OrthoDB" id="2159617at2759"/>
<comment type="subcellular location">
    <subcellularLocation>
        <location evidence="1">Membrane</location>
        <topology evidence="1">Multi-pass membrane protein</topology>
    </subcellularLocation>
</comment>
<dbReference type="eggNOG" id="KOG2474">
    <property type="taxonomic scope" value="Eukaryota"/>
</dbReference>
<evidence type="ECO:0008006" key="9">
    <source>
        <dbReference type="Google" id="ProtNLM"/>
    </source>
</evidence>
<dbReference type="OMA" id="HVVDCAH"/>
<keyword evidence="3 6" id="KW-1133">Transmembrane helix</keyword>
<dbReference type="EMBL" id="KQ257451">
    <property type="protein sequence ID" value="KND03722.1"/>
    <property type="molecule type" value="Genomic_DNA"/>
</dbReference>
<feature type="transmembrane region" description="Helical" evidence="6">
    <location>
        <begin position="364"/>
        <end position="388"/>
    </location>
</feature>
<keyword evidence="4 6" id="KW-0472">Membrane</keyword>
<sequence>MANILLAVAYVLGSTLACVLGAATIFINRIPFTQTKLIESRAFMALAMSISAGTLLYTSLVDLIPEAQENLRESKTFKKSADFILLGLFILGVGMTMGLNKLLLWFNPSGHGCACHVDIKPTAIDDTSSADDYDYDKSDDAIGNDRRSSTYTVDVRSLSSRLPEFADSWEEDQWIREIEARRNYGAIRPFPPSSTTKGKQSQPPVSTQDAELEYGNAPLIGEDVAHCKSNGGCDMAGNCAQPPVGELSRSVNVVPTKPNGGHCHHPNSHHQHHHHHHHHDQNNHHHHHHAHHHHHHSDDYEEESSSTQYAALLAPRPSAPTRNPSSRMYSVGLATAVTISLHKLPEGFVIFTTTAFYSNKTTGALIFLALSLHNLTEGLAIALPIFLGTSNRKRAFGYAAALGGLTQPLGAILGWFLVCVGNPARTAHCAAAHHDLHGGKALPGWEAAFGCLFSFVSGMMFWVAADGLLPAAWSVAGRHEEGDRHAGKKYVSIGLVVGVVLMIFCEALMA</sequence>
<dbReference type="InterPro" id="IPR003689">
    <property type="entry name" value="ZIP"/>
</dbReference>
<proteinExistence type="predicted"/>
<feature type="transmembrane region" description="Helical" evidence="6">
    <location>
        <begin position="6"/>
        <end position="30"/>
    </location>
</feature>
<dbReference type="GO" id="GO:0016020">
    <property type="term" value="C:membrane"/>
    <property type="evidence" value="ECO:0007669"/>
    <property type="project" value="UniProtKB-SubCell"/>
</dbReference>
<reference evidence="7 8" key="1">
    <citation type="submission" date="2009-08" db="EMBL/GenBank/DDBJ databases">
        <title>The Genome Sequence of Spizellomyces punctatus strain DAOM BR117.</title>
        <authorList>
            <consortium name="The Broad Institute Genome Sequencing Platform"/>
            <person name="Russ C."/>
            <person name="Cuomo C."/>
            <person name="Shea T."/>
            <person name="Young S.K."/>
            <person name="Zeng Q."/>
            <person name="Koehrsen M."/>
            <person name="Haas B."/>
            <person name="Borodovsky M."/>
            <person name="Guigo R."/>
            <person name="Alvarado L."/>
            <person name="Berlin A."/>
            <person name="Bochicchio J."/>
            <person name="Borenstein D."/>
            <person name="Chapman S."/>
            <person name="Chen Z."/>
            <person name="Engels R."/>
            <person name="Freedman E."/>
            <person name="Gellesch M."/>
            <person name="Goldberg J."/>
            <person name="Griggs A."/>
            <person name="Gujja S."/>
            <person name="Heiman D."/>
            <person name="Hepburn T."/>
            <person name="Howarth C."/>
            <person name="Jen D."/>
            <person name="Larson L."/>
            <person name="Lewis B."/>
            <person name="Mehta T."/>
            <person name="Park D."/>
            <person name="Pearson M."/>
            <person name="Roberts A."/>
            <person name="Saif S."/>
            <person name="Shenoy N."/>
            <person name="Sisk P."/>
            <person name="Stolte C."/>
            <person name="Sykes S."/>
            <person name="Thomson T."/>
            <person name="Walk T."/>
            <person name="White J."/>
            <person name="Yandava C."/>
            <person name="Burger G."/>
            <person name="Gray M.W."/>
            <person name="Holland P.W.H."/>
            <person name="King N."/>
            <person name="Lang F.B.F."/>
            <person name="Roger A.J."/>
            <person name="Ruiz-Trillo I."/>
            <person name="Lander E."/>
            <person name="Nusbaum C."/>
        </authorList>
    </citation>
    <scope>NUCLEOTIDE SEQUENCE [LARGE SCALE GENOMIC DNA]</scope>
    <source>
        <strain evidence="7 8">DAOM BR117</strain>
    </source>
</reference>
<dbReference type="GeneID" id="27684867"/>
<feature type="compositionally biased region" description="Basic residues" evidence="5">
    <location>
        <begin position="262"/>
        <end position="295"/>
    </location>
</feature>
<feature type="transmembrane region" description="Helical" evidence="6">
    <location>
        <begin position="42"/>
        <end position="60"/>
    </location>
</feature>
<organism evidence="7 8">
    <name type="scientific">Spizellomyces punctatus (strain DAOM BR117)</name>
    <dbReference type="NCBI Taxonomy" id="645134"/>
    <lineage>
        <taxon>Eukaryota</taxon>
        <taxon>Fungi</taxon>
        <taxon>Fungi incertae sedis</taxon>
        <taxon>Chytridiomycota</taxon>
        <taxon>Chytridiomycota incertae sedis</taxon>
        <taxon>Chytridiomycetes</taxon>
        <taxon>Spizellomycetales</taxon>
        <taxon>Spizellomycetaceae</taxon>
        <taxon>Spizellomyces</taxon>
    </lineage>
</organism>
<evidence type="ECO:0000256" key="5">
    <source>
        <dbReference type="SAM" id="MobiDB-lite"/>
    </source>
</evidence>
<dbReference type="GO" id="GO:0005385">
    <property type="term" value="F:zinc ion transmembrane transporter activity"/>
    <property type="evidence" value="ECO:0007669"/>
    <property type="project" value="TreeGrafter"/>
</dbReference>
<dbReference type="VEuPathDB" id="FungiDB:SPPG_01183"/>
<accession>A0A0L0HRM7</accession>
<dbReference type="STRING" id="645134.A0A0L0HRM7"/>
<evidence type="ECO:0000313" key="7">
    <source>
        <dbReference type="EMBL" id="KND03722.1"/>
    </source>
</evidence>